<dbReference type="Pfam" id="PF03739">
    <property type="entry name" value="LptF_LptG"/>
    <property type="match status" value="1"/>
</dbReference>
<reference evidence="7 8" key="1">
    <citation type="journal article" date="2011" name="J. Bacteriol.">
        <title>Genome sequence of the mercury-methylating and pleomorphic Desulfovibrio africanus Strain Walvis Bay.</title>
        <authorList>
            <person name="Brown S.D."/>
            <person name="Wall J.D."/>
            <person name="Kucken A.M."/>
            <person name="Gilmour C.C."/>
            <person name="Podar M."/>
            <person name="Brandt C.C."/>
            <person name="Teshima H."/>
            <person name="Detter J.C."/>
            <person name="Han C.S."/>
            <person name="Land M.L."/>
            <person name="Lucas S."/>
            <person name="Han J."/>
            <person name="Pennacchio L."/>
            <person name="Nolan M."/>
            <person name="Pitluck S."/>
            <person name="Woyke T."/>
            <person name="Goodwin L."/>
            <person name="Palumbo A.V."/>
            <person name="Elias D.A."/>
        </authorList>
    </citation>
    <scope>NUCLEOTIDE SEQUENCE [LARGE SCALE GENOMIC DNA]</scope>
    <source>
        <strain evidence="7 8">Walvis Bay</strain>
    </source>
</reference>
<accession>F3Z2H9</accession>
<dbReference type="eggNOG" id="COG0795">
    <property type="taxonomic scope" value="Bacteria"/>
</dbReference>
<dbReference type="InterPro" id="IPR030922">
    <property type="entry name" value="LptF"/>
</dbReference>
<evidence type="ECO:0000256" key="6">
    <source>
        <dbReference type="SAM" id="Phobius"/>
    </source>
</evidence>
<evidence type="ECO:0000313" key="8">
    <source>
        <dbReference type="Proteomes" id="UP000007844"/>
    </source>
</evidence>
<feature type="transmembrane region" description="Helical" evidence="6">
    <location>
        <begin position="60"/>
        <end position="85"/>
    </location>
</feature>
<protein>
    <submittedName>
        <fullName evidence="7">Permease YjgP/YjgQ family protein</fullName>
    </submittedName>
</protein>
<evidence type="ECO:0000256" key="4">
    <source>
        <dbReference type="ARBA" id="ARBA00022989"/>
    </source>
</evidence>
<dbReference type="NCBIfam" id="TIGR04407">
    <property type="entry name" value="LptF_YjgP"/>
    <property type="match status" value="1"/>
</dbReference>
<keyword evidence="2" id="KW-1003">Cell membrane</keyword>
<sequence>MVLRLTPFKLASEHVFKELLLTFIICLGSLLTLILIGRMLQLKELFLGQSLGVMEIGRLFFYLSPFFLQLLMPISCMLAIFLTFLRISSDRELIALKAGGVSLYKLLPSPVLFCCLCCVANLAVAFWGISWGMDNFRAEVLEFARNRTQIMIQPGTFNSDFPGLTIFAEQYDPGNKEMRLIFVQDSRGDETSATIVAEKGRVVTDKERGRLQFLLNDGAIYRTAKDQVHTLKFVSYLVNLDIWKTFNAEQLSETRPREMSIMNLRRLAADPDLAKKRDEDYVRKVNVEIQKRYTLPVACLVLGLFALPFACSFQGVKQYVGVLMALGMFIVYYSLYSISISLGESGFLAPWIGLWLPNVIFFVSAIFGIRLTAQEKSIRLGDWLTNLRMPFRKKSS</sequence>
<evidence type="ECO:0000256" key="5">
    <source>
        <dbReference type="ARBA" id="ARBA00023136"/>
    </source>
</evidence>
<name>F3Z2H9_DESAF</name>
<feature type="transmembrane region" description="Helical" evidence="6">
    <location>
        <begin position="106"/>
        <end position="129"/>
    </location>
</feature>
<feature type="transmembrane region" description="Helical" evidence="6">
    <location>
        <begin position="320"/>
        <end position="342"/>
    </location>
</feature>
<keyword evidence="8" id="KW-1185">Reference proteome</keyword>
<dbReference type="Proteomes" id="UP000007844">
    <property type="component" value="Chromosome"/>
</dbReference>
<keyword evidence="4 6" id="KW-1133">Transmembrane helix</keyword>
<dbReference type="EMBL" id="CP003221">
    <property type="protein sequence ID" value="EGJ51312.1"/>
    <property type="molecule type" value="Genomic_DNA"/>
</dbReference>
<evidence type="ECO:0000256" key="3">
    <source>
        <dbReference type="ARBA" id="ARBA00022692"/>
    </source>
</evidence>
<dbReference type="InterPro" id="IPR005495">
    <property type="entry name" value="LptG/LptF_permease"/>
</dbReference>
<dbReference type="GO" id="GO:0043190">
    <property type="term" value="C:ATP-binding cassette (ABC) transporter complex"/>
    <property type="evidence" value="ECO:0007669"/>
    <property type="project" value="InterPro"/>
</dbReference>
<dbReference type="GO" id="GO:0055085">
    <property type="term" value="P:transmembrane transport"/>
    <property type="evidence" value="ECO:0007669"/>
    <property type="project" value="InterPro"/>
</dbReference>
<feature type="transmembrane region" description="Helical" evidence="6">
    <location>
        <begin position="293"/>
        <end position="313"/>
    </location>
</feature>
<comment type="subcellular location">
    <subcellularLocation>
        <location evidence="1">Cell membrane</location>
        <topology evidence="1">Multi-pass membrane protein</topology>
    </subcellularLocation>
</comment>
<dbReference type="KEGG" id="daf:Desaf_3011"/>
<organism evidence="7 8">
    <name type="scientific">Desulfocurvibacter africanus subsp. africanus str. Walvis Bay</name>
    <dbReference type="NCBI Taxonomy" id="690850"/>
    <lineage>
        <taxon>Bacteria</taxon>
        <taxon>Pseudomonadati</taxon>
        <taxon>Thermodesulfobacteriota</taxon>
        <taxon>Desulfovibrionia</taxon>
        <taxon>Desulfovibrionales</taxon>
        <taxon>Desulfovibrionaceae</taxon>
        <taxon>Desulfocurvibacter</taxon>
    </lineage>
</organism>
<dbReference type="HOGENOM" id="CLU_028799_3_0_7"/>
<evidence type="ECO:0000256" key="1">
    <source>
        <dbReference type="ARBA" id="ARBA00004651"/>
    </source>
</evidence>
<evidence type="ECO:0000256" key="2">
    <source>
        <dbReference type="ARBA" id="ARBA00022475"/>
    </source>
</evidence>
<feature type="transmembrane region" description="Helical" evidence="6">
    <location>
        <begin position="348"/>
        <end position="369"/>
    </location>
</feature>
<dbReference type="PANTHER" id="PTHR33529:SF6">
    <property type="entry name" value="YJGP_YJGQ FAMILY PERMEASE"/>
    <property type="match status" value="1"/>
</dbReference>
<keyword evidence="3 6" id="KW-0812">Transmembrane</keyword>
<dbReference type="STRING" id="690850.Desaf_3011"/>
<dbReference type="AlphaFoldDB" id="F3Z2H9"/>
<dbReference type="PANTHER" id="PTHR33529">
    <property type="entry name" value="SLR0882 PROTEIN-RELATED"/>
    <property type="match status" value="1"/>
</dbReference>
<gene>
    <name evidence="7" type="ORF">Desaf_3011</name>
</gene>
<keyword evidence="5 6" id="KW-0472">Membrane</keyword>
<evidence type="ECO:0000313" key="7">
    <source>
        <dbReference type="EMBL" id="EGJ51312.1"/>
    </source>
</evidence>
<dbReference type="GO" id="GO:0015920">
    <property type="term" value="P:lipopolysaccharide transport"/>
    <property type="evidence" value="ECO:0007669"/>
    <property type="project" value="TreeGrafter"/>
</dbReference>
<proteinExistence type="predicted"/>
<feature type="transmembrane region" description="Helical" evidence="6">
    <location>
        <begin position="20"/>
        <end position="40"/>
    </location>
</feature>